<feature type="chain" id="PRO_5037504068" description="Secreted protein" evidence="2">
    <location>
        <begin position="30"/>
        <end position="100"/>
    </location>
</feature>
<keyword evidence="2" id="KW-0732">Signal</keyword>
<dbReference type="AlphaFoldDB" id="A0A917N8R3"/>
<dbReference type="Proteomes" id="UP000597989">
    <property type="component" value="Unassembled WGS sequence"/>
</dbReference>
<dbReference type="EMBL" id="BMMT01000003">
    <property type="protein sequence ID" value="GGI77509.1"/>
    <property type="molecule type" value="Genomic_DNA"/>
</dbReference>
<evidence type="ECO:0008006" key="7">
    <source>
        <dbReference type="Google" id="ProtNLM"/>
    </source>
</evidence>
<reference evidence="4 5" key="1">
    <citation type="journal article" date="2014" name="Int. J. Syst. Evol. Microbiol.">
        <title>Complete genome sequence of Corynebacterium casei LMG S-19264T (=DSM 44701T), isolated from a smear-ripened cheese.</title>
        <authorList>
            <consortium name="US DOE Joint Genome Institute (JGI-PGF)"/>
            <person name="Walter F."/>
            <person name="Albersmeier A."/>
            <person name="Kalinowski J."/>
            <person name="Ruckert C."/>
        </authorList>
    </citation>
    <scope>NUCLEOTIDE SEQUENCE [LARGE SCALE GENOMIC DNA]</scope>
    <source>
        <strain evidence="4 5">CGMCC 4.7206</strain>
    </source>
</reference>
<reference evidence="3 6" key="2">
    <citation type="journal article" date="2019" name="Int. J. Syst. Evol. Microbiol.">
        <title>The Global Catalogue of Microorganisms (GCM) 10K type strain sequencing project: providing services to taxonomists for standard genome sequencing and annotation.</title>
        <authorList>
            <consortium name="The Broad Institute Genomics Platform"/>
            <consortium name="The Broad Institute Genome Sequencing Center for Infectious Disease"/>
            <person name="Wu L."/>
            <person name="Ma J."/>
        </authorList>
    </citation>
    <scope>NUCLEOTIDE SEQUENCE [LARGE SCALE GENOMIC DNA]</scope>
    <source>
        <strain evidence="3 6">JCM 10664</strain>
    </source>
</reference>
<feature type="region of interest" description="Disordered" evidence="1">
    <location>
        <begin position="43"/>
        <end position="100"/>
    </location>
</feature>
<feature type="compositionally biased region" description="Polar residues" evidence="1">
    <location>
        <begin position="64"/>
        <end position="87"/>
    </location>
</feature>
<evidence type="ECO:0000256" key="1">
    <source>
        <dbReference type="SAM" id="MobiDB-lite"/>
    </source>
</evidence>
<reference evidence="4" key="3">
    <citation type="submission" date="2020-09" db="EMBL/GenBank/DDBJ databases">
        <authorList>
            <person name="Sun Q."/>
            <person name="Zhou Y."/>
        </authorList>
    </citation>
    <scope>NUCLEOTIDE SEQUENCE</scope>
    <source>
        <strain evidence="4">CGMCC 4.7206</strain>
    </source>
</reference>
<evidence type="ECO:0000313" key="5">
    <source>
        <dbReference type="Proteomes" id="UP000597989"/>
    </source>
</evidence>
<sequence>MHVRFVRVLAAGTGLAAVVLLGAATTAGAQGGAEAKPLLRVTGLLDGSSGSGQDGEGQDGTAHASVSSDGETKTVSSANSEGGATEQSAKKPSKQSADDD</sequence>
<gene>
    <name evidence="3" type="ORF">GCM10009545_30970</name>
    <name evidence="4" type="ORF">GCM10011581_13220</name>
</gene>
<protein>
    <recommendedName>
        <fullName evidence="7">Secreted protein</fullName>
    </recommendedName>
</protein>
<dbReference type="RefSeq" id="WP_188986377.1">
    <property type="nucleotide sequence ID" value="NZ_BAAAHC010000011.1"/>
</dbReference>
<reference evidence="3" key="4">
    <citation type="submission" date="2023-12" db="EMBL/GenBank/DDBJ databases">
        <authorList>
            <person name="Sun Q."/>
            <person name="Inoue M."/>
        </authorList>
    </citation>
    <scope>NUCLEOTIDE SEQUENCE</scope>
    <source>
        <strain evidence="3">JCM 10664</strain>
    </source>
</reference>
<evidence type="ECO:0000313" key="3">
    <source>
        <dbReference type="EMBL" id="GAA0526433.1"/>
    </source>
</evidence>
<accession>A0A917N8R3</accession>
<name>A0A917N8R3_9PSEU</name>
<dbReference type="Proteomes" id="UP001500220">
    <property type="component" value="Unassembled WGS sequence"/>
</dbReference>
<evidence type="ECO:0000313" key="6">
    <source>
        <dbReference type="Proteomes" id="UP001500220"/>
    </source>
</evidence>
<proteinExistence type="predicted"/>
<evidence type="ECO:0000256" key="2">
    <source>
        <dbReference type="SAM" id="SignalP"/>
    </source>
</evidence>
<organism evidence="4 5">
    <name type="scientific">Saccharopolyspora thermophila</name>
    <dbReference type="NCBI Taxonomy" id="89367"/>
    <lineage>
        <taxon>Bacteria</taxon>
        <taxon>Bacillati</taxon>
        <taxon>Actinomycetota</taxon>
        <taxon>Actinomycetes</taxon>
        <taxon>Pseudonocardiales</taxon>
        <taxon>Pseudonocardiaceae</taxon>
        <taxon>Saccharopolyspora</taxon>
    </lineage>
</organism>
<comment type="caution">
    <text evidence="4">The sequence shown here is derived from an EMBL/GenBank/DDBJ whole genome shotgun (WGS) entry which is preliminary data.</text>
</comment>
<keyword evidence="6" id="KW-1185">Reference proteome</keyword>
<evidence type="ECO:0000313" key="4">
    <source>
        <dbReference type="EMBL" id="GGI77509.1"/>
    </source>
</evidence>
<feature type="signal peptide" evidence="2">
    <location>
        <begin position="1"/>
        <end position="29"/>
    </location>
</feature>
<dbReference type="EMBL" id="BAAAHC010000011">
    <property type="protein sequence ID" value="GAA0526433.1"/>
    <property type="molecule type" value="Genomic_DNA"/>
</dbReference>